<evidence type="ECO:0000313" key="6">
    <source>
        <dbReference type="EMBL" id="PWA08470.1"/>
    </source>
</evidence>
<proteinExistence type="predicted"/>
<dbReference type="SUPFAM" id="SSF52738">
    <property type="entry name" value="Methylesterase CheB, C-terminal domain"/>
    <property type="match status" value="1"/>
</dbReference>
<evidence type="ECO:0000256" key="2">
    <source>
        <dbReference type="ARBA" id="ARBA00039140"/>
    </source>
</evidence>
<organism evidence="6 7">
    <name type="scientific">Flavobacterium laiguense</name>
    <dbReference type="NCBI Taxonomy" id="2169409"/>
    <lineage>
        <taxon>Bacteria</taxon>
        <taxon>Pseudomonadati</taxon>
        <taxon>Bacteroidota</taxon>
        <taxon>Flavobacteriia</taxon>
        <taxon>Flavobacteriales</taxon>
        <taxon>Flavobacteriaceae</taxon>
        <taxon>Flavobacterium</taxon>
    </lineage>
</organism>
<dbReference type="EC" id="3.1.1.61" evidence="2"/>
<comment type="catalytic activity">
    <reaction evidence="3">
        <text>[protein]-L-glutamate 5-O-methyl ester + H2O = L-glutamyl-[protein] + methanol + H(+)</text>
        <dbReference type="Rhea" id="RHEA:23236"/>
        <dbReference type="Rhea" id="RHEA-COMP:10208"/>
        <dbReference type="Rhea" id="RHEA-COMP:10311"/>
        <dbReference type="ChEBI" id="CHEBI:15377"/>
        <dbReference type="ChEBI" id="CHEBI:15378"/>
        <dbReference type="ChEBI" id="CHEBI:17790"/>
        <dbReference type="ChEBI" id="CHEBI:29973"/>
        <dbReference type="ChEBI" id="CHEBI:82795"/>
        <dbReference type="EC" id="3.1.1.61"/>
    </reaction>
</comment>
<keyword evidence="7" id="KW-1185">Reference proteome</keyword>
<dbReference type="GO" id="GO:0005737">
    <property type="term" value="C:cytoplasm"/>
    <property type="evidence" value="ECO:0007669"/>
    <property type="project" value="InterPro"/>
</dbReference>
<protein>
    <recommendedName>
        <fullName evidence="2">protein-glutamate methylesterase</fullName>
        <ecNumber evidence="2">3.1.1.61</ecNumber>
    </recommendedName>
</protein>
<feature type="active site" evidence="4">
    <location>
        <position position="9"/>
    </location>
</feature>
<dbReference type="Pfam" id="PF01339">
    <property type="entry name" value="CheB_methylest"/>
    <property type="match status" value="1"/>
</dbReference>
<dbReference type="GO" id="GO:0008984">
    <property type="term" value="F:protein-glutamate methylesterase activity"/>
    <property type="evidence" value="ECO:0007669"/>
    <property type="project" value="UniProtKB-EC"/>
</dbReference>
<evidence type="ECO:0000256" key="4">
    <source>
        <dbReference type="PROSITE-ProRule" id="PRU00050"/>
    </source>
</evidence>
<dbReference type="PANTHER" id="PTHR42872:SF3">
    <property type="entry name" value="PROTEIN-GLUTAMATE METHYLESTERASE_PROTEIN-GLUTAMINE GLUTAMINASE 1"/>
    <property type="match status" value="1"/>
</dbReference>
<evidence type="ECO:0000313" key="7">
    <source>
        <dbReference type="Proteomes" id="UP000245618"/>
    </source>
</evidence>
<gene>
    <name evidence="6" type="ORF">DB891_11620</name>
</gene>
<dbReference type="AlphaFoldDB" id="A0A2U1JTD1"/>
<dbReference type="GO" id="GO:0006935">
    <property type="term" value="P:chemotaxis"/>
    <property type="evidence" value="ECO:0007669"/>
    <property type="project" value="UniProtKB-UniRule"/>
</dbReference>
<dbReference type="InterPro" id="IPR000673">
    <property type="entry name" value="Sig_transdc_resp-reg_Me-estase"/>
</dbReference>
<reference evidence="6 7" key="1">
    <citation type="submission" date="2018-04" db="EMBL/GenBank/DDBJ databases">
        <title>Flavobacterium sp. nov., isolated from glacier ice.</title>
        <authorList>
            <person name="Liu Q."/>
            <person name="Xin Y.-H."/>
        </authorList>
    </citation>
    <scope>NUCLEOTIDE SEQUENCE [LARGE SCALE GENOMIC DNA]</scope>
    <source>
        <strain evidence="6 7">LB2P30</strain>
    </source>
</reference>
<comment type="caution">
    <text evidence="6">The sequence shown here is derived from an EMBL/GenBank/DDBJ whole genome shotgun (WGS) entry which is preliminary data.</text>
</comment>
<dbReference type="EMBL" id="QCZH01000013">
    <property type="protein sequence ID" value="PWA08470.1"/>
    <property type="molecule type" value="Genomic_DNA"/>
</dbReference>
<dbReference type="InterPro" id="IPR035909">
    <property type="entry name" value="CheB_C"/>
</dbReference>
<feature type="active site" evidence="4">
    <location>
        <position position="36"/>
    </location>
</feature>
<evidence type="ECO:0000256" key="1">
    <source>
        <dbReference type="ARBA" id="ARBA00022801"/>
    </source>
</evidence>
<sequence>MEMIIIGGSAGSFSIILSILKGLDKKVQTPIVVILHRLKNVDSSLEKHLQLHSHYKVKEAEDKEIVKKGHLYTVPANYHLLLEENRHLSLDSSELINYSRPSIDVTFESFSTVLKEKCSGILLSGSNHDGARGLKLIAENGGKSIVQDCNEAEFDVMPKAAIRIYEHHKVLTLNNIIKNLNEESYGY</sequence>
<keyword evidence="4" id="KW-0145">Chemotaxis</keyword>
<dbReference type="OrthoDB" id="1524092at2"/>
<feature type="domain" description="CheB-type methylesterase" evidence="5">
    <location>
        <begin position="1"/>
        <end position="180"/>
    </location>
</feature>
<evidence type="ECO:0000256" key="3">
    <source>
        <dbReference type="ARBA" id="ARBA00048267"/>
    </source>
</evidence>
<feature type="active site" evidence="4">
    <location>
        <position position="129"/>
    </location>
</feature>
<dbReference type="PANTHER" id="PTHR42872">
    <property type="entry name" value="PROTEIN-GLUTAMATE METHYLESTERASE/PROTEIN-GLUTAMINE GLUTAMINASE"/>
    <property type="match status" value="1"/>
</dbReference>
<dbReference type="CDD" id="cd16433">
    <property type="entry name" value="CheB"/>
    <property type="match status" value="1"/>
</dbReference>
<dbReference type="RefSeq" id="WP_116763721.1">
    <property type="nucleotide sequence ID" value="NZ_QCZH01000013.1"/>
</dbReference>
<dbReference type="PROSITE" id="PS50122">
    <property type="entry name" value="CHEB"/>
    <property type="match status" value="1"/>
</dbReference>
<dbReference type="GO" id="GO:0000156">
    <property type="term" value="F:phosphorelay response regulator activity"/>
    <property type="evidence" value="ECO:0007669"/>
    <property type="project" value="InterPro"/>
</dbReference>
<dbReference type="Gene3D" id="3.40.50.180">
    <property type="entry name" value="Methylesterase CheB, C-terminal domain"/>
    <property type="match status" value="1"/>
</dbReference>
<dbReference type="Proteomes" id="UP000245618">
    <property type="component" value="Unassembled WGS sequence"/>
</dbReference>
<accession>A0A2U1JTD1</accession>
<evidence type="ECO:0000259" key="5">
    <source>
        <dbReference type="PROSITE" id="PS50122"/>
    </source>
</evidence>
<name>A0A2U1JTD1_9FLAO</name>
<keyword evidence="1 4" id="KW-0378">Hydrolase</keyword>